<reference evidence="1 2" key="1">
    <citation type="submission" date="2020-05" db="EMBL/GenBank/DDBJ databases">
        <title>Complete genome sequencing of Campylobacter and Arcobacter type strains.</title>
        <authorList>
            <person name="Miller W.G."/>
            <person name="Yee E."/>
        </authorList>
    </citation>
    <scope>NUCLEOTIDE SEQUENCE [LARGE SCALE GENOMIC DNA]</scope>
    <source>
        <strain evidence="1 2">LMG 21996</strain>
    </source>
</reference>
<dbReference type="AlphaFoldDB" id="A0A7L5JPF0"/>
<evidence type="ECO:0008006" key="3">
    <source>
        <dbReference type="Google" id="ProtNLM"/>
    </source>
</evidence>
<protein>
    <recommendedName>
        <fullName evidence="3">Lipoprotein</fullName>
    </recommendedName>
</protein>
<name>A0A7L5JPF0_9BACT</name>
<proteinExistence type="predicted"/>
<dbReference type="RefSeq" id="WP_257117044.1">
    <property type="nucleotide sequence ID" value="NZ_CP043857.1"/>
</dbReference>
<organism evidence="1 2">
    <name type="scientific">Aliarcobacter cibarius</name>
    <dbReference type="NCBI Taxonomy" id="255507"/>
    <lineage>
        <taxon>Bacteria</taxon>
        <taxon>Pseudomonadati</taxon>
        <taxon>Campylobacterota</taxon>
        <taxon>Epsilonproteobacteria</taxon>
        <taxon>Campylobacterales</taxon>
        <taxon>Arcobacteraceae</taxon>
        <taxon>Aliarcobacter</taxon>
    </lineage>
</organism>
<gene>
    <name evidence="1" type="ORF">ACBT_1024</name>
</gene>
<dbReference type="PROSITE" id="PS51257">
    <property type="entry name" value="PROKAR_LIPOPROTEIN"/>
    <property type="match status" value="1"/>
</dbReference>
<evidence type="ECO:0000313" key="2">
    <source>
        <dbReference type="Proteomes" id="UP000509513"/>
    </source>
</evidence>
<dbReference type="Proteomes" id="UP000509513">
    <property type="component" value="Chromosome"/>
</dbReference>
<evidence type="ECO:0000313" key="1">
    <source>
        <dbReference type="EMBL" id="QKJ26936.1"/>
    </source>
</evidence>
<dbReference type="KEGG" id="acib:ACBT_1024"/>
<sequence length="43" mass="4796">MSKNIVNFFHTLIIAGVLFSFSGCGYKADPIYAPSDKQETKQQ</sequence>
<accession>A0A7L5JPF0</accession>
<dbReference type="EMBL" id="CP054051">
    <property type="protein sequence ID" value="QKJ26936.1"/>
    <property type="molecule type" value="Genomic_DNA"/>
</dbReference>